<proteinExistence type="predicted"/>
<dbReference type="Gene3D" id="3.90.550.10">
    <property type="entry name" value="Spore Coat Polysaccharide Biosynthesis Protein SpsA, Chain A"/>
    <property type="match status" value="1"/>
</dbReference>
<dbReference type="GO" id="GO:0016740">
    <property type="term" value="F:transferase activity"/>
    <property type="evidence" value="ECO:0007669"/>
    <property type="project" value="UniProtKB-KW"/>
</dbReference>
<evidence type="ECO:0000313" key="3">
    <source>
        <dbReference type="Proteomes" id="UP000593601"/>
    </source>
</evidence>
<dbReference type="InterPro" id="IPR029044">
    <property type="entry name" value="Nucleotide-diphossugar_trans"/>
</dbReference>
<dbReference type="Proteomes" id="UP000593601">
    <property type="component" value="Chromosome"/>
</dbReference>
<accession>A0A7M2RFA5</accession>
<evidence type="ECO:0000259" key="1">
    <source>
        <dbReference type="Pfam" id="PF00483"/>
    </source>
</evidence>
<protein>
    <submittedName>
        <fullName evidence="2">Nucleotidyltransferase</fullName>
    </submittedName>
</protein>
<evidence type="ECO:0000313" key="2">
    <source>
        <dbReference type="EMBL" id="QOV18257.1"/>
    </source>
</evidence>
<dbReference type="InterPro" id="IPR005835">
    <property type="entry name" value="NTP_transferase_dom"/>
</dbReference>
<dbReference type="SUPFAM" id="SSF53448">
    <property type="entry name" value="Nucleotide-diphospho-sugar transferases"/>
    <property type="match status" value="1"/>
</dbReference>
<dbReference type="Pfam" id="PF00483">
    <property type="entry name" value="NTP_transferase"/>
    <property type="match status" value="1"/>
</dbReference>
<keyword evidence="2" id="KW-0808">Transferase</keyword>
<name>A0A7M2RFA5_9FIRM</name>
<dbReference type="RefSeq" id="WP_193734619.1">
    <property type="nucleotide sequence ID" value="NZ_CP063304.1"/>
</dbReference>
<dbReference type="AlphaFoldDB" id="A0A7M2RFA5"/>
<reference evidence="2 3" key="1">
    <citation type="submission" date="2020-10" db="EMBL/GenBank/DDBJ databases">
        <title>Blautia liquoris sp.nov., isolated from the mud in a fermentation cellar used for the production of Chinese strong-flavoured liquor.</title>
        <authorList>
            <person name="Lu L."/>
        </authorList>
    </citation>
    <scope>NUCLEOTIDE SEQUENCE [LARGE SCALE GENOMIC DNA]</scope>
    <source>
        <strain evidence="2 3">LZLJ-3</strain>
    </source>
</reference>
<gene>
    <name evidence="2" type="ORF">INP51_09465</name>
</gene>
<feature type="domain" description="Nucleotidyl transferase" evidence="1">
    <location>
        <begin position="30"/>
        <end position="145"/>
    </location>
</feature>
<keyword evidence="3" id="KW-1185">Reference proteome</keyword>
<dbReference type="EMBL" id="CP063304">
    <property type="protein sequence ID" value="QOV18257.1"/>
    <property type="molecule type" value="Genomic_DNA"/>
</dbReference>
<organism evidence="2 3">
    <name type="scientific">Blautia liquoris</name>
    <dbReference type="NCBI Taxonomy" id="2779518"/>
    <lineage>
        <taxon>Bacteria</taxon>
        <taxon>Bacillati</taxon>
        <taxon>Bacillota</taxon>
        <taxon>Clostridia</taxon>
        <taxon>Lachnospirales</taxon>
        <taxon>Lachnospiraceae</taxon>
        <taxon>Blautia</taxon>
    </lineage>
</organism>
<dbReference type="KEGG" id="bliq:INP51_09465"/>
<sequence length="308" mass="35210">MKQPVLVVMAAGQKSWHDGLKLIDPVDSQENAIMDFSVYDAIKAGFSEIVFIINRENESRFRSKIDRTISKYVKVHYVYQELYDLPEGYLVPEGRKKPWGTGYAVLSCIYELKGAPFAVINADDFYGRQAFTLMYDQLSSRQDDLDQYHYAMVGYRLKNALTKAGAVSRRICQLDQNGYLNEINEYHFIEKKDGRFLYTQDGGDSFRLISADVIVSMNFWGFTDSFLDELQSRFLKFLNKDVQKAPLNAEYFLPAVVNELIREGKADVAVLPSDEHWYGGINSENKAAAADAISEMKKSGLYPKNLWN</sequence>